<gene>
    <name evidence="1" type="ordered locus">HH_0218</name>
</gene>
<sequence length="46" mass="5611">MKHLCYNHFILPQRNYYEKANCYHIGYWCAHCHRLGSCPLAQKQRD</sequence>
<dbReference type="HOGENOM" id="CLU_3184449_0_0_7"/>
<evidence type="ECO:0000313" key="2">
    <source>
        <dbReference type="Proteomes" id="UP000002495"/>
    </source>
</evidence>
<organism evidence="1 2">
    <name type="scientific">Helicobacter hepaticus (strain ATCC 51449 / 3B1)</name>
    <dbReference type="NCBI Taxonomy" id="235279"/>
    <lineage>
        <taxon>Bacteria</taxon>
        <taxon>Pseudomonadati</taxon>
        <taxon>Campylobacterota</taxon>
        <taxon>Epsilonproteobacteria</taxon>
        <taxon>Campylobacterales</taxon>
        <taxon>Helicobacteraceae</taxon>
        <taxon>Helicobacter</taxon>
    </lineage>
</organism>
<evidence type="ECO:0000313" key="1">
    <source>
        <dbReference type="EMBL" id="AAP76815.1"/>
    </source>
</evidence>
<dbReference type="STRING" id="235279.HH_0218"/>
<dbReference type="Proteomes" id="UP000002495">
    <property type="component" value="Chromosome"/>
</dbReference>
<dbReference type="AlphaFoldDB" id="Q7VJM5"/>
<proteinExistence type="predicted"/>
<dbReference type="KEGG" id="hhe:HH_0218"/>
<keyword evidence="2" id="KW-1185">Reference proteome</keyword>
<dbReference type="EMBL" id="AE017125">
    <property type="protein sequence ID" value="AAP76815.1"/>
    <property type="molecule type" value="Genomic_DNA"/>
</dbReference>
<reference evidence="1 2" key="1">
    <citation type="journal article" date="2003" name="Proc. Natl. Acad. Sci. U.S.A.">
        <title>The complete genome sequence of the carcinogenic bacterium Helicobacter hepaticus.</title>
        <authorList>
            <person name="Suerbaum S."/>
            <person name="Josenhans C."/>
            <person name="Sterzenbach T."/>
            <person name="Drescher B."/>
            <person name="Brandt P."/>
            <person name="Bell M."/>
            <person name="Droege M."/>
            <person name="Fartmann B."/>
            <person name="Fischer H.-P."/>
            <person name="Ge Z."/>
            <person name="Hoerster A."/>
            <person name="Holland R."/>
            <person name="Klein K."/>
            <person name="Koenig J."/>
            <person name="Macko L."/>
            <person name="Mendz G.L."/>
            <person name="Nyakatura G."/>
            <person name="Schauer D.B."/>
            <person name="Shen Z."/>
            <person name="Weber J."/>
            <person name="Frosch M."/>
            <person name="Fox J.G."/>
        </authorList>
    </citation>
    <scope>NUCLEOTIDE SEQUENCE [LARGE SCALE GENOMIC DNA]</scope>
    <source>
        <strain evidence="2">ATCC 51449 / 3B1</strain>
    </source>
</reference>
<accession>Q7VJM5</accession>
<protein>
    <submittedName>
        <fullName evidence="1">Uncharacterized protein</fullName>
    </submittedName>
</protein>
<name>Q7VJM5_HELHP</name>